<evidence type="ECO:0000256" key="3">
    <source>
        <dbReference type="ARBA" id="ARBA00023163"/>
    </source>
</evidence>
<dbReference type="InterPro" id="IPR036388">
    <property type="entry name" value="WH-like_DNA-bd_sf"/>
</dbReference>
<dbReference type="EMBL" id="VIRS01000002">
    <property type="protein sequence ID" value="TQS46457.1"/>
    <property type="molecule type" value="Genomic_DNA"/>
</dbReference>
<dbReference type="Pfam" id="PF01047">
    <property type="entry name" value="MarR"/>
    <property type="match status" value="1"/>
</dbReference>
<proteinExistence type="predicted"/>
<keyword evidence="6" id="KW-1185">Reference proteome</keyword>
<accession>A0A545AYN3</accession>
<dbReference type="Proteomes" id="UP000317982">
    <property type="component" value="Unassembled WGS sequence"/>
</dbReference>
<dbReference type="PANTHER" id="PTHR39515">
    <property type="entry name" value="CONSERVED PROTEIN"/>
    <property type="match status" value="1"/>
</dbReference>
<sequence length="140" mass="15496">MANPTQDQIVTIRRGVTRLARRLRVERPPSALSGNKIAVLASLYRNGPTTPGAIAAAEHQQPQSLTRVFADLEADGLVLRVRSETDRRAWVLHLTVEGREALRADMAHRDAWLEAALDDLTDAELGLLEIAAQLMERIAR</sequence>
<protein>
    <submittedName>
        <fullName evidence="5">MarR family transcriptional regulator</fullName>
    </submittedName>
</protein>
<reference evidence="5 6" key="1">
    <citation type="submission" date="2019-07" db="EMBL/GenBank/DDBJ databases">
        <title>Cryptosporangium phraense sp. nov., isolated from plant litter.</title>
        <authorList>
            <person name="Suriyachadkun C."/>
        </authorList>
    </citation>
    <scope>NUCLEOTIDE SEQUENCE [LARGE SCALE GENOMIC DNA]</scope>
    <source>
        <strain evidence="5 6">A-T 5661</strain>
    </source>
</reference>
<name>A0A545AYN3_9ACTN</name>
<evidence type="ECO:0000256" key="1">
    <source>
        <dbReference type="ARBA" id="ARBA00023015"/>
    </source>
</evidence>
<gene>
    <name evidence="5" type="ORF">FL583_03455</name>
</gene>
<feature type="domain" description="HTH marR-type" evidence="4">
    <location>
        <begin position="1"/>
        <end position="140"/>
    </location>
</feature>
<dbReference type="InterPro" id="IPR000835">
    <property type="entry name" value="HTH_MarR-typ"/>
</dbReference>
<evidence type="ECO:0000256" key="2">
    <source>
        <dbReference type="ARBA" id="ARBA00023125"/>
    </source>
</evidence>
<dbReference type="Gene3D" id="1.10.10.10">
    <property type="entry name" value="Winged helix-like DNA-binding domain superfamily/Winged helix DNA-binding domain"/>
    <property type="match status" value="1"/>
</dbReference>
<dbReference type="SMART" id="SM00347">
    <property type="entry name" value="HTH_MARR"/>
    <property type="match status" value="1"/>
</dbReference>
<dbReference type="AlphaFoldDB" id="A0A545AYN3"/>
<dbReference type="InterPro" id="IPR036390">
    <property type="entry name" value="WH_DNA-bd_sf"/>
</dbReference>
<dbReference type="RefSeq" id="WP_142702976.1">
    <property type="nucleotide sequence ID" value="NZ_VIRS01000002.1"/>
</dbReference>
<organism evidence="5 6">
    <name type="scientific">Cryptosporangium phraense</name>
    <dbReference type="NCBI Taxonomy" id="2593070"/>
    <lineage>
        <taxon>Bacteria</taxon>
        <taxon>Bacillati</taxon>
        <taxon>Actinomycetota</taxon>
        <taxon>Actinomycetes</taxon>
        <taxon>Cryptosporangiales</taxon>
        <taxon>Cryptosporangiaceae</taxon>
        <taxon>Cryptosporangium</taxon>
    </lineage>
</organism>
<dbReference type="OrthoDB" id="3628964at2"/>
<dbReference type="GO" id="GO:0003700">
    <property type="term" value="F:DNA-binding transcription factor activity"/>
    <property type="evidence" value="ECO:0007669"/>
    <property type="project" value="InterPro"/>
</dbReference>
<dbReference type="SUPFAM" id="SSF46785">
    <property type="entry name" value="Winged helix' DNA-binding domain"/>
    <property type="match status" value="1"/>
</dbReference>
<dbReference type="GO" id="GO:0003677">
    <property type="term" value="F:DNA binding"/>
    <property type="evidence" value="ECO:0007669"/>
    <property type="project" value="UniProtKB-KW"/>
</dbReference>
<dbReference type="InterPro" id="IPR023187">
    <property type="entry name" value="Tscrpt_reg_MarR-type_CS"/>
</dbReference>
<keyword evidence="3" id="KW-0804">Transcription</keyword>
<evidence type="ECO:0000259" key="4">
    <source>
        <dbReference type="PROSITE" id="PS50995"/>
    </source>
</evidence>
<evidence type="ECO:0000313" key="5">
    <source>
        <dbReference type="EMBL" id="TQS46457.1"/>
    </source>
</evidence>
<dbReference type="PROSITE" id="PS01117">
    <property type="entry name" value="HTH_MARR_1"/>
    <property type="match status" value="1"/>
</dbReference>
<comment type="caution">
    <text evidence="5">The sequence shown here is derived from an EMBL/GenBank/DDBJ whole genome shotgun (WGS) entry which is preliminary data.</text>
</comment>
<keyword evidence="2" id="KW-0238">DNA-binding</keyword>
<dbReference type="InterPro" id="IPR052526">
    <property type="entry name" value="HTH-type_Bedaq_tolerance"/>
</dbReference>
<dbReference type="PANTHER" id="PTHR39515:SF2">
    <property type="entry name" value="HTH-TYPE TRANSCRIPTIONAL REGULATOR RV0880"/>
    <property type="match status" value="1"/>
</dbReference>
<keyword evidence="1" id="KW-0805">Transcription regulation</keyword>
<evidence type="ECO:0000313" key="6">
    <source>
        <dbReference type="Proteomes" id="UP000317982"/>
    </source>
</evidence>
<dbReference type="InParanoid" id="A0A545AYN3"/>
<dbReference type="PROSITE" id="PS50995">
    <property type="entry name" value="HTH_MARR_2"/>
    <property type="match status" value="1"/>
</dbReference>